<sequence length="78" mass="8774">MARCFSADEGNGSSQRDVGNKCKRNEHERHFRFSFYDASRISYPISRAVAAGAASHFNCSTYRLFSVLALDCSKTLFL</sequence>
<organism evidence="2 3">
    <name type="scientific">Trachymyrmex cornetzi</name>
    <dbReference type="NCBI Taxonomy" id="471704"/>
    <lineage>
        <taxon>Eukaryota</taxon>
        <taxon>Metazoa</taxon>
        <taxon>Ecdysozoa</taxon>
        <taxon>Arthropoda</taxon>
        <taxon>Hexapoda</taxon>
        <taxon>Insecta</taxon>
        <taxon>Pterygota</taxon>
        <taxon>Neoptera</taxon>
        <taxon>Endopterygota</taxon>
        <taxon>Hymenoptera</taxon>
        <taxon>Apocrita</taxon>
        <taxon>Aculeata</taxon>
        <taxon>Formicoidea</taxon>
        <taxon>Formicidae</taxon>
        <taxon>Myrmicinae</taxon>
        <taxon>Trachymyrmex</taxon>
    </lineage>
</organism>
<feature type="region of interest" description="Disordered" evidence="1">
    <location>
        <begin position="1"/>
        <end position="21"/>
    </location>
</feature>
<reference evidence="2 3" key="1">
    <citation type="submission" date="2015-09" db="EMBL/GenBank/DDBJ databases">
        <title>Trachymyrmex cornetzi WGS genome.</title>
        <authorList>
            <person name="Nygaard S."/>
            <person name="Hu H."/>
            <person name="Boomsma J."/>
            <person name="Zhang G."/>
        </authorList>
    </citation>
    <scope>NUCLEOTIDE SEQUENCE [LARGE SCALE GENOMIC DNA]</scope>
    <source>
        <strain evidence="2">Tcor2-1</strain>
        <tissue evidence="2">Whole body</tissue>
    </source>
</reference>
<dbReference type="EMBL" id="KQ980341">
    <property type="protein sequence ID" value="KYN16472.1"/>
    <property type="molecule type" value="Genomic_DNA"/>
</dbReference>
<dbReference type="Proteomes" id="UP000078492">
    <property type="component" value="Unassembled WGS sequence"/>
</dbReference>
<dbReference type="AlphaFoldDB" id="A0A195DUP3"/>
<evidence type="ECO:0000313" key="2">
    <source>
        <dbReference type="EMBL" id="KYN16472.1"/>
    </source>
</evidence>
<accession>A0A195DUP3</accession>
<proteinExistence type="predicted"/>
<keyword evidence="3" id="KW-1185">Reference proteome</keyword>
<name>A0A195DUP3_9HYME</name>
<evidence type="ECO:0000313" key="3">
    <source>
        <dbReference type="Proteomes" id="UP000078492"/>
    </source>
</evidence>
<gene>
    <name evidence="2" type="ORF">ALC57_11342</name>
</gene>
<evidence type="ECO:0000256" key="1">
    <source>
        <dbReference type="SAM" id="MobiDB-lite"/>
    </source>
</evidence>
<protein>
    <submittedName>
        <fullName evidence="2">Uncharacterized protein</fullName>
    </submittedName>
</protein>